<reference evidence="3" key="1">
    <citation type="journal article" date="2014" name="Int. J. Syst. Evol. Microbiol.">
        <title>Complete genome sequence of Corynebacterium casei LMG S-19264T (=DSM 44701T), isolated from a smear-ripened cheese.</title>
        <authorList>
            <consortium name="US DOE Joint Genome Institute (JGI-PGF)"/>
            <person name="Walter F."/>
            <person name="Albersmeier A."/>
            <person name="Kalinowski J."/>
            <person name="Ruckert C."/>
        </authorList>
    </citation>
    <scope>NUCLEOTIDE SEQUENCE</scope>
    <source>
        <strain evidence="3">CGMCC 1.15178</strain>
    </source>
</reference>
<keyword evidence="4" id="KW-1185">Reference proteome</keyword>
<feature type="chain" id="PRO_5038712985" evidence="2">
    <location>
        <begin position="26"/>
        <end position="578"/>
    </location>
</feature>
<organism evidence="3 4">
    <name type="scientific">Paenibacillus nasutitermitis</name>
    <dbReference type="NCBI Taxonomy" id="1652958"/>
    <lineage>
        <taxon>Bacteria</taxon>
        <taxon>Bacillati</taxon>
        <taxon>Bacillota</taxon>
        <taxon>Bacilli</taxon>
        <taxon>Bacillales</taxon>
        <taxon>Paenibacillaceae</taxon>
        <taxon>Paenibacillus</taxon>
    </lineage>
</organism>
<dbReference type="Gene3D" id="3.40.190.10">
    <property type="entry name" value="Periplasmic binding protein-like II"/>
    <property type="match status" value="2"/>
</dbReference>
<keyword evidence="2" id="KW-0732">Signal</keyword>
<dbReference type="RefSeq" id="WP_188988493.1">
    <property type="nucleotide sequence ID" value="NZ_BMHP01000001.1"/>
</dbReference>
<dbReference type="Proteomes" id="UP000612456">
    <property type="component" value="Unassembled WGS sequence"/>
</dbReference>
<evidence type="ECO:0000256" key="1">
    <source>
        <dbReference type="SAM" id="MobiDB-lite"/>
    </source>
</evidence>
<comment type="caution">
    <text evidence="3">The sequence shown here is derived from an EMBL/GenBank/DDBJ whole genome shotgun (WGS) entry which is preliminary data.</text>
</comment>
<protein>
    <submittedName>
        <fullName evidence="3">ABC transporter substrate-binding protein</fullName>
    </submittedName>
</protein>
<evidence type="ECO:0000313" key="4">
    <source>
        <dbReference type="Proteomes" id="UP000612456"/>
    </source>
</evidence>
<feature type="region of interest" description="Disordered" evidence="1">
    <location>
        <begin position="29"/>
        <end position="55"/>
    </location>
</feature>
<feature type="compositionally biased region" description="Low complexity" evidence="1">
    <location>
        <begin position="46"/>
        <end position="55"/>
    </location>
</feature>
<evidence type="ECO:0000256" key="2">
    <source>
        <dbReference type="SAM" id="SignalP"/>
    </source>
</evidence>
<feature type="compositionally biased region" description="Low complexity" evidence="1">
    <location>
        <begin position="29"/>
        <end position="38"/>
    </location>
</feature>
<dbReference type="PANTHER" id="PTHR43649">
    <property type="entry name" value="ARABINOSE-BINDING PROTEIN-RELATED"/>
    <property type="match status" value="1"/>
</dbReference>
<dbReference type="PANTHER" id="PTHR43649:SF12">
    <property type="entry name" value="DIACETYLCHITOBIOSE BINDING PROTEIN DASA"/>
    <property type="match status" value="1"/>
</dbReference>
<dbReference type="EMBL" id="BMHP01000001">
    <property type="protein sequence ID" value="GGD49126.1"/>
    <property type="molecule type" value="Genomic_DNA"/>
</dbReference>
<reference evidence="3" key="2">
    <citation type="submission" date="2020-09" db="EMBL/GenBank/DDBJ databases">
        <authorList>
            <person name="Sun Q."/>
            <person name="Zhou Y."/>
        </authorList>
    </citation>
    <scope>NUCLEOTIDE SEQUENCE</scope>
    <source>
        <strain evidence="3">CGMCC 1.15178</strain>
    </source>
</reference>
<evidence type="ECO:0000313" key="3">
    <source>
        <dbReference type="EMBL" id="GGD49126.1"/>
    </source>
</evidence>
<feature type="signal peptide" evidence="2">
    <location>
        <begin position="1"/>
        <end position="25"/>
    </location>
</feature>
<dbReference type="SUPFAM" id="SSF53850">
    <property type="entry name" value="Periplasmic binding protein-like II"/>
    <property type="match status" value="1"/>
</dbReference>
<gene>
    <name evidence="3" type="ORF">GCM10010911_03330</name>
</gene>
<dbReference type="InterPro" id="IPR006059">
    <property type="entry name" value="SBP"/>
</dbReference>
<accession>A0A916YKN0</accession>
<proteinExistence type="predicted"/>
<dbReference type="InterPro" id="IPR050490">
    <property type="entry name" value="Bact_solute-bd_prot1"/>
</dbReference>
<dbReference type="PROSITE" id="PS51257">
    <property type="entry name" value="PROKAR_LIPOPROTEIN"/>
    <property type="match status" value="1"/>
</dbReference>
<dbReference type="Pfam" id="PF01547">
    <property type="entry name" value="SBP_bac_1"/>
    <property type="match status" value="1"/>
</dbReference>
<sequence>MNKKWKKSFVFVFIAVLLVMMVGCSGNNTNTTQETTTEPSSDKGSTESPTTPSEPVTLTIFGGVESANLNGAFQDDDVMKELEKRTGVKLDFTSNLNISDPAQKMAVMLAGNDLPDIVIFNTLTDQAKVYGAKQAIPLDDLVAEFGPDILKNAGDALQVSKQLSSDDTHALYYLPGGVKQVIFSPLVNENAWNLRWDLYKQLDYPKLDTLDDLLNVMEQMMKLEPTNKAGKKTYGIGINLSDDWGQLMIDRANYNMAGEACCGYNDLYYSMDKKQIVPRISDPNSTFWKSVKFYNEAYKRGILDPESATLKFAALNDKFKSGRYFASTTHWSQAGADQQFIAEGNPEKGFVPLMINNNPNNIYVAAQSINGNQFQMFISKNSKNPEAAMKFINYLYTNEGSELLQNGVEGKQYDMVNGVPIVKDSELDALKSDPKHFLQTGVLKYSHMQRFNPPQNPKGYPSDFMQVPETVKKLATPVQNDFMAHYNYSTINDAFIKIPNYSYDVGKLGSLSAVPGSDIQGKKEQLDAYLVANIAKVIYQKTDADFEKAKNSFLDAYNSKGAKEVFDYFKKSYEDANK</sequence>
<dbReference type="AlphaFoldDB" id="A0A916YKN0"/>
<name>A0A916YKN0_9BACL</name>